<evidence type="ECO:0000259" key="8">
    <source>
        <dbReference type="PROSITE" id="PS50011"/>
    </source>
</evidence>
<dbReference type="OrthoDB" id="10252171at2759"/>
<dbReference type="Gene3D" id="1.10.510.10">
    <property type="entry name" value="Transferase(Phosphotransferase) domain 1"/>
    <property type="match status" value="1"/>
</dbReference>
<dbReference type="GO" id="GO:0004674">
    <property type="term" value="F:protein serine/threonine kinase activity"/>
    <property type="evidence" value="ECO:0007669"/>
    <property type="project" value="UniProtKB-KW"/>
</dbReference>
<reference evidence="9 10" key="1">
    <citation type="submission" date="2018-11" db="EMBL/GenBank/DDBJ databases">
        <authorList>
            <consortium name="Pathogen Informatics"/>
        </authorList>
    </citation>
    <scope>NUCLEOTIDE SEQUENCE [LARGE SCALE GENOMIC DNA]</scope>
</reference>
<keyword evidence="4" id="KW-0418">Kinase</keyword>
<accession>A0A3P7JIH6</accession>
<protein>
    <recommendedName>
        <fullName evidence="8">Protein kinase domain-containing protein</fullName>
    </recommendedName>
</protein>
<evidence type="ECO:0000256" key="3">
    <source>
        <dbReference type="ARBA" id="ARBA00022741"/>
    </source>
</evidence>
<keyword evidence="3" id="KW-0547">Nucleotide-binding</keyword>
<feature type="domain" description="Protein kinase" evidence="8">
    <location>
        <begin position="1"/>
        <end position="88"/>
    </location>
</feature>
<sequence length="97" mass="10820">MPPEIISETTFNHTVDNWAVGVLLYEMLVGQSPFHYDDTAEIVDAIIACNFMIPRSVRQEPAELIKQLIVKEAARRASLTDVMSHSWITSMSGISAN</sequence>
<dbReference type="InterPro" id="IPR000719">
    <property type="entry name" value="Prot_kinase_dom"/>
</dbReference>
<dbReference type="PANTHER" id="PTHR24350">
    <property type="entry name" value="SERINE/THREONINE-PROTEIN KINASE IAL-RELATED"/>
    <property type="match status" value="1"/>
</dbReference>
<dbReference type="InterPro" id="IPR030616">
    <property type="entry name" value="Aur-like"/>
</dbReference>
<dbReference type="EMBL" id="UYYB01141539">
    <property type="protein sequence ID" value="VDM85531.1"/>
    <property type="molecule type" value="Genomic_DNA"/>
</dbReference>
<keyword evidence="2" id="KW-0808">Transferase</keyword>
<comment type="catalytic activity">
    <reaction evidence="6">
        <text>L-threonyl-[protein] + ATP = O-phospho-L-threonyl-[protein] + ADP + H(+)</text>
        <dbReference type="Rhea" id="RHEA:46608"/>
        <dbReference type="Rhea" id="RHEA-COMP:11060"/>
        <dbReference type="Rhea" id="RHEA-COMP:11605"/>
        <dbReference type="ChEBI" id="CHEBI:15378"/>
        <dbReference type="ChEBI" id="CHEBI:30013"/>
        <dbReference type="ChEBI" id="CHEBI:30616"/>
        <dbReference type="ChEBI" id="CHEBI:61977"/>
        <dbReference type="ChEBI" id="CHEBI:456216"/>
        <dbReference type="EC" id="2.7.11.1"/>
    </reaction>
</comment>
<keyword evidence="5" id="KW-0067">ATP-binding</keyword>
<name>A0A3P7JIH6_STRVU</name>
<organism evidence="9 10">
    <name type="scientific">Strongylus vulgaris</name>
    <name type="common">Blood worm</name>
    <dbReference type="NCBI Taxonomy" id="40348"/>
    <lineage>
        <taxon>Eukaryota</taxon>
        <taxon>Metazoa</taxon>
        <taxon>Ecdysozoa</taxon>
        <taxon>Nematoda</taxon>
        <taxon>Chromadorea</taxon>
        <taxon>Rhabditida</taxon>
        <taxon>Rhabditina</taxon>
        <taxon>Rhabditomorpha</taxon>
        <taxon>Strongyloidea</taxon>
        <taxon>Strongylidae</taxon>
        <taxon>Strongylus</taxon>
    </lineage>
</organism>
<dbReference type="Proteomes" id="UP000270094">
    <property type="component" value="Unassembled WGS sequence"/>
</dbReference>
<dbReference type="GO" id="GO:0005524">
    <property type="term" value="F:ATP binding"/>
    <property type="evidence" value="ECO:0007669"/>
    <property type="project" value="UniProtKB-KW"/>
</dbReference>
<evidence type="ECO:0000256" key="2">
    <source>
        <dbReference type="ARBA" id="ARBA00022679"/>
    </source>
</evidence>
<dbReference type="Pfam" id="PF00069">
    <property type="entry name" value="Pkinase"/>
    <property type="match status" value="1"/>
</dbReference>
<dbReference type="InterPro" id="IPR011009">
    <property type="entry name" value="Kinase-like_dom_sf"/>
</dbReference>
<gene>
    <name evidence="9" type="ORF">SVUK_LOCUS20529</name>
</gene>
<keyword evidence="10" id="KW-1185">Reference proteome</keyword>
<evidence type="ECO:0000256" key="7">
    <source>
        <dbReference type="ARBA" id="ARBA00048679"/>
    </source>
</evidence>
<evidence type="ECO:0000256" key="4">
    <source>
        <dbReference type="ARBA" id="ARBA00022777"/>
    </source>
</evidence>
<evidence type="ECO:0000256" key="6">
    <source>
        <dbReference type="ARBA" id="ARBA00047899"/>
    </source>
</evidence>
<dbReference type="AlphaFoldDB" id="A0A3P7JIH6"/>
<evidence type="ECO:0000256" key="1">
    <source>
        <dbReference type="ARBA" id="ARBA00022527"/>
    </source>
</evidence>
<comment type="catalytic activity">
    <reaction evidence="7">
        <text>L-seryl-[protein] + ATP = O-phospho-L-seryl-[protein] + ADP + H(+)</text>
        <dbReference type="Rhea" id="RHEA:17989"/>
        <dbReference type="Rhea" id="RHEA-COMP:9863"/>
        <dbReference type="Rhea" id="RHEA-COMP:11604"/>
        <dbReference type="ChEBI" id="CHEBI:15378"/>
        <dbReference type="ChEBI" id="CHEBI:29999"/>
        <dbReference type="ChEBI" id="CHEBI:30616"/>
        <dbReference type="ChEBI" id="CHEBI:83421"/>
        <dbReference type="ChEBI" id="CHEBI:456216"/>
        <dbReference type="EC" id="2.7.11.1"/>
    </reaction>
</comment>
<evidence type="ECO:0000256" key="5">
    <source>
        <dbReference type="ARBA" id="ARBA00022840"/>
    </source>
</evidence>
<evidence type="ECO:0000313" key="10">
    <source>
        <dbReference type="Proteomes" id="UP000270094"/>
    </source>
</evidence>
<dbReference type="SUPFAM" id="SSF56112">
    <property type="entry name" value="Protein kinase-like (PK-like)"/>
    <property type="match status" value="1"/>
</dbReference>
<evidence type="ECO:0000313" key="9">
    <source>
        <dbReference type="EMBL" id="VDM85531.1"/>
    </source>
</evidence>
<keyword evidence="1" id="KW-0723">Serine/threonine-protein kinase</keyword>
<dbReference type="PROSITE" id="PS50011">
    <property type="entry name" value="PROTEIN_KINASE_DOM"/>
    <property type="match status" value="1"/>
</dbReference>
<proteinExistence type="predicted"/>